<reference evidence="2 3" key="1">
    <citation type="journal article" date="2019" name="BMC Genomics">
        <title>Chromosome level assembly and comparative genome analysis confirm lager-brewing yeasts originated from a single hybridization.</title>
        <authorList>
            <person name="Salazar A.N."/>
            <person name="Gorter de Vries A.R."/>
            <person name="van den Broek M."/>
            <person name="Brouwers N."/>
            <person name="de la Torre Cortes P."/>
            <person name="Kuijpers N.G.A."/>
            <person name="Daran J.G."/>
            <person name="Abeel T."/>
        </authorList>
    </citation>
    <scope>NUCLEOTIDE SEQUENCE [LARGE SCALE GENOMIC DNA]</scope>
    <source>
        <strain evidence="2 3">CBS 1483</strain>
    </source>
</reference>
<feature type="compositionally biased region" description="Low complexity" evidence="1">
    <location>
        <begin position="1"/>
        <end position="15"/>
    </location>
</feature>
<dbReference type="EMBL" id="CP049005">
    <property type="protein sequence ID" value="QID85549.1"/>
    <property type="molecule type" value="Genomic_DNA"/>
</dbReference>
<feature type="region of interest" description="Disordered" evidence="1">
    <location>
        <begin position="66"/>
        <end position="120"/>
    </location>
</feature>
<keyword evidence="3" id="KW-1185">Reference proteome</keyword>
<accession>A0A6C1E935</accession>
<organism evidence="2 3">
    <name type="scientific">Saccharomyces pastorianus</name>
    <name type="common">Lager yeast</name>
    <name type="synonym">Saccharomyces cerevisiae x Saccharomyces eubayanus</name>
    <dbReference type="NCBI Taxonomy" id="27292"/>
    <lineage>
        <taxon>Eukaryota</taxon>
        <taxon>Fungi</taxon>
        <taxon>Dikarya</taxon>
        <taxon>Ascomycota</taxon>
        <taxon>Saccharomycotina</taxon>
        <taxon>Saccharomycetes</taxon>
        <taxon>Saccharomycetales</taxon>
        <taxon>Saccharomycetaceae</taxon>
        <taxon>Saccharomyces</taxon>
    </lineage>
</organism>
<protein>
    <submittedName>
        <fullName evidence="2">INO80 complex subunit</fullName>
    </submittedName>
</protein>
<name>A0A6C1E935_SACPS</name>
<gene>
    <name evidence="2" type="primary">IES4_2</name>
    <name evidence="2" type="ORF">GRS66_008130</name>
</gene>
<proteinExistence type="predicted"/>
<feature type="compositionally biased region" description="Basic and acidic residues" evidence="1">
    <location>
        <begin position="86"/>
        <end position="120"/>
    </location>
</feature>
<feature type="region of interest" description="Disordered" evidence="1">
    <location>
        <begin position="1"/>
        <end position="41"/>
    </location>
</feature>
<evidence type="ECO:0000313" key="3">
    <source>
        <dbReference type="Proteomes" id="UP000501346"/>
    </source>
</evidence>
<evidence type="ECO:0000256" key="1">
    <source>
        <dbReference type="SAM" id="MobiDB-lite"/>
    </source>
</evidence>
<evidence type="ECO:0000313" key="2">
    <source>
        <dbReference type="EMBL" id="QID85549.1"/>
    </source>
</evidence>
<feature type="compositionally biased region" description="Polar residues" evidence="1">
    <location>
        <begin position="16"/>
        <end position="32"/>
    </location>
</feature>
<dbReference type="OrthoDB" id="4054682at2759"/>
<dbReference type="AlphaFoldDB" id="A0A6C1E935"/>
<dbReference type="Proteomes" id="UP000501346">
    <property type="component" value="Chromosome SeVIII-SeXV"/>
</dbReference>
<feature type="compositionally biased region" description="Polar residues" evidence="1">
    <location>
        <begin position="75"/>
        <end position="85"/>
    </location>
</feature>
<sequence>MSQESSALSESQEQLDNNSKIENGEAASNSPRDNSKPVLPWDHESKAVEIKSFSGYKVELTGWIRRDIRQERQKQPVSESESNASDIKEPEDKSMEHKEPEKDEREKKEVKEGRRDGSES</sequence>